<gene>
    <name evidence="1" type="primary">58</name>
    <name evidence="1" type="ORF">PBI_MRMAGOO_58</name>
</gene>
<dbReference type="Proteomes" id="UP000225965">
    <property type="component" value="Segment"/>
</dbReference>
<evidence type="ECO:0000313" key="2">
    <source>
        <dbReference type="Proteomes" id="UP000225965"/>
    </source>
</evidence>
<name>A0A1L6BYI4_9CAUD</name>
<dbReference type="KEGG" id="vg:63210622"/>
<dbReference type="GeneID" id="63210622"/>
<reference evidence="1 2" key="1">
    <citation type="submission" date="2016-11" db="EMBL/GenBank/DDBJ databases">
        <authorList>
            <person name="Brown T."/>
            <person name="Davidson K."/>
            <person name="Doll Z."/>
            <person name="Jansson R."/>
            <person name="Janyszek T."/>
            <person name="Lwin C."/>
            <person name="Patil S."/>
            <person name="Piper J."/>
            <person name="Rajendiran N."/>
            <person name="Rittenhouse N.L."/>
            <person name="Younker T.P."/>
            <person name="Zhang J."/>
            <person name="Garlena R.A."/>
            <person name="Russell D.A."/>
            <person name="Pope W.H."/>
            <person name="Jacobs-Sera D."/>
            <person name="Hatfull G.F."/>
        </authorList>
    </citation>
    <scope>NUCLEOTIDE SEQUENCE [LARGE SCALE GENOMIC DNA]</scope>
</reference>
<protein>
    <submittedName>
        <fullName evidence="1">Uncharacterized protein</fullName>
    </submittedName>
</protein>
<proteinExistence type="predicted"/>
<accession>A0A1L6BYI4</accession>
<keyword evidence="2" id="KW-1185">Reference proteome</keyword>
<evidence type="ECO:0000313" key="1">
    <source>
        <dbReference type="EMBL" id="APQ42162.1"/>
    </source>
</evidence>
<organism evidence="1 2">
    <name type="scientific">Mycobacterium phage MrMagoo</name>
    <dbReference type="NCBI Taxonomy" id="1927020"/>
    <lineage>
        <taxon>Viruses</taxon>
        <taxon>Duplodnaviria</taxon>
        <taxon>Heunggongvirae</taxon>
        <taxon>Uroviricota</taxon>
        <taxon>Caudoviricetes</taxon>
        <taxon>Vilmaviridae</taxon>
        <taxon>Mclasvirinae</taxon>
        <taxon>Reyvirus</taxon>
        <taxon>Reyvirus mrmagoo</taxon>
    </lineage>
</organism>
<dbReference type="RefSeq" id="YP_010013964.1">
    <property type="nucleotide sequence ID" value="NC_053515.1"/>
</dbReference>
<sequence>MKNLFGQEITIGSVVGVGFRRSNSSCHALGVVLDMVPIPYIHYSWVPSVDGPRPWDRVSEQREWMKTKVRWVPTTSEYNFITHWNVEDLILVDDAALGTEYRGRLDAAYAEYMLDEKKPSDFVAS</sequence>
<dbReference type="EMBL" id="KY223999">
    <property type="protein sequence ID" value="APQ42162.1"/>
    <property type="molecule type" value="Genomic_DNA"/>
</dbReference>